<dbReference type="PROSITE" id="PS50102">
    <property type="entry name" value="RRM"/>
    <property type="match status" value="2"/>
</dbReference>
<dbReference type="InterPro" id="IPR000504">
    <property type="entry name" value="RRM_dom"/>
</dbReference>
<dbReference type="CDD" id="cd12239">
    <property type="entry name" value="RRM2_RBM40_like"/>
    <property type="match status" value="1"/>
</dbReference>
<feature type="domain" description="RRM" evidence="4">
    <location>
        <begin position="3"/>
        <end position="78"/>
    </location>
</feature>
<dbReference type="Gene3D" id="3.30.70.330">
    <property type="match status" value="2"/>
</dbReference>
<dbReference type="Proteomes" id="UP001652625">
    <property type="component" value="Chromosome 02"/>
</dbReference>
<dbReference type="PANTHER" id="PTHR16105">
    <property type="entry name" value="RNA-BINDING REGION-CONTAINING PROTEIN 3"/>
    <property type="match status" value="1"/>
</dbReference>
<keyword evidence="1 2" id="KW-0694">RNA-binding</keyword>
<dbReference type="GeneID" id="100208918"/>
<accession>A0ABM4BE39</accession>
<dbReference type="PANTHER" id="PTHR16105:SF0">
    <property type="entry name" value="RNA-BINDING REGION-CONTAINING PROTEIN 3"/>
    <property type="match status" value="1"/>
</dbReference>
<protein>
    <submittedName>
        <fullName evidence="6">RNA-binding region-containing protein 3</fullName>
    </submittedName>
</protein>
<feature type="region of interest" description="Disordered" evidence="3">
    <location>
        <begin position="311"/>
        <end position="332"/>
    </location>
</feature>
<proteinExistence type="predicted"/>
<name>A0ABM4BE39_HYDVU</name>
<dbReference type="SMART" id="SM00360">
    <property type="entry name" value="RRM"/>
    <property type="match status" value="2"/>
</dbReference>
<evidence type="ECO:0000313" key="5">
    <source>
        <dbReference type="Proteomes" id="UP001652625"/>
    </source>
</evidence>
<organism evidence="5 6">
    <name type="scientific">Hydra vulgaris</name>
    <name type="common">Hydra</name>
    <name type="synonym">Hydra attenuata</name>
    <dbReference type="NCBI Taxonomy" id="6087"/>
    <lineage>
        <taxon>Eukaryota</taxon>
        <taxon>Metazoa</taxon>
        <taxon>Cnidaria</taxon>
        <taxon>Hydrozoa</taxon>
        <taxon>Hydroidolina</taxon>
        <taxon>Anthoathecata</taxon>
        <taxon>Aplanulata</taxon>
        <taxon>Hydridae</taxon>
        <taxon>Hydra</taxon>
    </lineage>
</organism>
<evidence type="ECO:0000313" key="6">
    <source>
        <dbReference type="RefSeq" id="XP_065647220.1"/>
    </source>
</evidence>
<dbReference type="SUPFAM" id="SSF54928">
    <property type="entry name" value="RNA-binding domain, RBD"/>
    <property type="match status" value="2"/>
</dbReference>
<evidence type="ECO:0000256" key="3">
    <source>
        <dbReference type="SAM" id="MobiDB-lite"/>
    </source>
</evidence>
<reference evidence="5" key="1">
    <citation type="submission" date="2025-05" db="UniProtKB">
        <authorList>
            <consortium name="RefSeq"/>
        </authorList>
    </citation>
    <scope>NUCLEOTIDE SEQUENCE [LARGE SCALE GENOMIC DNA]</scope>
</reference>
<sequence length="449" mass="51006">MGSRLIIKNFPNEFSDNDKKQFLLLFGAEEIVCMSQFGKMKNTCFASFQNPFLAKQALESLHQFELLGQKLVAEYAKPHLTKIANKLQSKIILDYTDKKDKSENEIQVIEEEEQNAGICPKLGITHEFPKHLSYQYPEPNVMILTNIANALATIPKFYIQVLHLMNKMNLPPPFSGPTLAPPIPGDSIQLQDVCVDTSDLHSFLSSGESELESDSENVTKPAIYQVNQVGNGPLRKRKKLKALPSVEQEKFNILKSKAPESIENTFELTSTTKRFEFKLAASIQEVVEGRKQPQVSYNVFDERGEFGKLQPLTKIDSDESSEEEKSKQKSYVSSSQLKENRISAEEILAMTQFKKYTCGEPTNRLYIKNLSKQVQTDDLLFIFSRFIRHCSEEEKALLDIRLMQEGRMKGQAFVTFPNETIAEKSLKQTHGYILLGKPMVVQFGKAKDQ</sequence>
<dbReference type="InterPro" id="IPR045164">
    <property type="entry name" value="RBM41/RNPC3"/>
</dbReference>
<dbReference type="InterPro" id="IPR035979">
    <property type="entry name" value="RBD_domain_sf"/>
</dbReference>
<feature type="domain" description="RRM" evidence="4">
    <location>
        <begin position="363"/>
        <end position="446"/>
    </location>
</feature>
<dbReference type="Pfam" id="PF00076">
    <property type="entry name" value="RRM_1"/>
    <property type="match status" value="1"/>
</dbReference>
<reference evidence="6" key="2">
    <citation type="submission" date="2025-08" db="UniProtKB">
        <authorList>
            <consortium name="RefSeq"/>
        </authorList>
    </citation>
    <scope>IDENTIFICATION</scope>
</reference>
<dbReference type="RefSeq" id="XP_065647220.1">
    <property type="nucleotide sequence ID" value="XM_065791148.1"/>
</dbReference>
<gene>
    <name evidence="6" type="primary">LOC100208918</name>
</gene>
<evidence type="ECO:0000256" key="2">
    <source>
        <dbReference type="PROSITE-ProRule" id="PRU00176"/>
    </source>
</evidence>
<dbReference type="InterPro" id="IPR012677">
    <property type="entry name" value="Nucleotide-bd_a/b_plait_sf"/>
</dbReference>
<evidence type="ECO:0000256" key="1">
    <source>
        <dbReference type="ARBA" id="ARBA00022884"/>
    </source>
</evidence>
<evidence type="ECO:0000259" key="4">
    <source>
        <dbReference type="PROSITE" id="PS50102"/>
    </source>
</evidence>
<keyword evidence="5" id="KW-1185">Reference proteome</keyword>